<dbReference type="GO" id="GO:0005634">
    <property type="term" value="C:nucleus"/>
    <property type="evidence" value="ECO:0007669"/>
    <property type="project" value="InterPro"/>
</dbReference>
<dbReference type="EMBL" id="CABPRJ010000047">
    <property type="protein sequence ID" value="VVC26795.1"/>
    <property type="molecule type" value="Genomic_DNA"/>
</dbReference>
<dbReference type="InterPro" id="IPR033375">
    <property type="entry name" value="Cggbp1"/>
</dbReference>
<evidence type="ECO:0000313" key="1">
    <source>
        <dbReference type="EMBL" id="VVC26795.1"/>
    </source>
</evidence>
<protein>
    <recommendedName>
        <fullName evidence="3">DUF4371 domain-containing protein</fullName>
    </recommendedName>
</protein>
<dbReference type="AlphaFoldDB" id="A0A5E4MAA6"/>
<dbReference type="OrthoDB" id="6582565at2759"/>
<dbReference type="GO" id="GO:0006357">
    <property type="term" value="P:regulation of transcription by RNA polymerase II"/>
    <property type="evidence" value="ECO:0007669"/>
    <property type="project" value="InterPro"/>
</dbReference>
<dbReference type="GO" id="GO:0003690">
    <property type="term" value="F:double-stranded DNA binding"/>
    <property type="evidence" value="ECO:0007669"/>
    <property type="project" value="InterPro"/>
</dbReference>
<name>A0A5E4MAA6_9HEMI</name>
<gene>
    <name evidence="1" type="ORF">CINCED_3A018020</name>
</gene>
<reference evidence="1 2" key="1">
    <citation type="submission" date="2019-08" db="EMBL/GenBank/DDBJ databases">
        <authorList>
            <person name="Alioto T."/>
            <person name="Alioto T."/>
            <person name="Gomez Garrido J."/>
        </authorList>
    </citation>
    <scope>NUCLEOTIDE SEQUENCE [LARGE SCALE GENOMIC DNA]</scope>
</reference>
<evidence type="ECO:0000313" key="2">
    <source>
        <dbReference type="Proteomes" id="UP000325440"/>
    </source>
</evidence>
<evidence type="ECO:0008006" key="3">
    <source>
        <dbReference type="Google" id="ProtNLM"/>
    </source>
</evidence>
<keyword evidence="2" id="KW-1185">Reference proteome</keyword>
<dbReference type="Proteomes" id="UP000325440">
    <property type="component" value="Unassembled WGS sequence"/>
</dbReference>
<accession>A0A5E4MAA6</accession>
<dbReference type="PANTHER" id="PTHR32344">
    <property type="entry name" value="U1-TYPE DOMAIN-CONTAINING PROTEIN"/>
    <property type="match status" value="1"/>
</dbReference>
<organism evidence="1 2">
    <name type="scientific">Cinara cedri</name>
    <dbReference type="NCBI Taxonomy" id="506608"/>
    <lineage>
        <taxon>Eukaryota</taxon>
        <taxon>Metazoa</taxon>
        <taxon>Ecdysozoa</taxon>
        <taxon>Arthropoda</taxon>
        <taxon>Hexapoda</taxon>
        <taxon>Insecta</taxon>
        <taxon>Pterygota</taxon>
        <taxon>Neoptera</taxon>
        <taxon>Paraneoptera</taxon>
        <taxon>Hemiptera</taxon>
        <taxon>Sternorrhyncha</taxon>
        <taxon>Aphidomorpha</taxon>
        <taxon>Aphidoidea</taxon>
        <taxon>Aphididae</taxon>
        <taxon>Lachninae</taxon>
        <taxon>Cinara</taxon>
    </lineage>
</organism>
<dbReference type="PANTHER" id="PTHR32344:SF1">
    <property type="entry name" value="U1-TYPE DOMAIN-CONTAINING PROTEIN"/>
    <property type="match status" value="1"/>
</dbReference>
<proteinExistence type="predicted"/>
<sequence length="209" mass="24395">MPKIQSTSVKLRQYVEEFSSTGLKPMAVSSNKRFQVTQHLNTAKHLSNSTIKEKMKQIFIKDSFKDQNSEFSLDLCHAFLDSDIPLWKLHNTTFNKFVQKYTGKHIPDQFTIRKKCVSVLCNEVIDRIRKEIGEGPIYVSIDETTDVDRRYVANVILGLMHEEICSKSYLLTCEELSKCNYQTVGNLFHDALIILWPNDIKYNTFFFYF</sequence>